<reference evidence="1 2" key="1">
    <citation type="submission" date="2019-02" db="EMBL/GenBank/DDBJ databases">
        <title>Deep-cultivation of Planctomycetes and their phenomic and genomic characterization uncovers novel biology.</title>
        <authorList>
            <person name="Wiegand S."/>
            <person name="Jogler M."/>
            <person name="Boedeker C."/>
            <person name="Pinto D."/>
            <person name="Vollmers J."/>
            <person name="Rivas-Marin E."/>
            <person name="Kohn T."/>
            <person name="Peeters S.H."/>
            <person name="Heuer A."/>
            <person name="Rast P."/>
            <person name="Oberbeckmann S."/>
            <person name="Bunk B."/>
            <person name="Jeske O."/>
            <person name="Meyerdierks A."/>
            <person name="Storesund J.E."/>
            <person name="Kallscheuer N."/>
            <person name="Luecker S."/>
            <person name="Lage O.M."/>
            <person name="Pohl T."/>
            <person name="Merkel B.J."/>
            <person name="Hornburger P."/>
            <person name="Mueller R.-W."/>
            <person name="Bruemmer F."/>
            <person name="Labrenz M."/>
            <person name="Spormann A.M."/>
            <person name="Op den Camp H."/>
            <person name="Overmann J."/>
            <person name="Amann R."/>
            <person name="Jetten M.S.M."/>
            <person name="Mascher T."/>
            <person name="Medema M.H."/>
            <person name="Devos D.P."/>
            <person name="Kaster A.-K."/>
            <person name="Ovreas L."/>
            <person name="Rohde M."/>
            <person name="Galperin M.Y."/>
            <person name="Jogler C."/>
        </authorList>
    </citation>
    <scope>NUCLEOTIDE SEQUENCE [LARGE SCALE GENOMIC DNA]</scope>
    <source>
        <strain evidence="1 2">KS4</strain>
    </source>
</reference>
<dbReference type="Proteomes" id="UP000317369">
    <property type="component" value="Chromosome"/>
</dbReference>
<evidence type="ECO:0000313" key="2">
    <source>
        <dbReference type="Proteomes" id="UP000317369"/>
    </source>
</evidence>
<dbReference type="AlphaFoldDB" id="A0A517YZ17"/>
<name>A0A517YZ17_9BACT</name>
<gene>
    <name evidence="1" type="ORF">KS4_35510</name>
</gene>
<dbReference type="EMBL" id="CP036425">
    <property type="protein sequence ID" value="QDU35468.1"/>
    <property type="molecule type" value="Genomic_DNA"/>
</dbReference>
<keyword evidence="2" id="KW-1185">Reference proteome</keyword>
<protein>
    <submittedName>
        <fullName evidence="1">Uncharacterized protein</fullName>
    </submittedName>
</protein>
<sequence>MLVLEREINMALPAKYESDIKMGKLEDVTGVDLGDGRG</sequence>
<evidence type="ECO:0000313" key="1">
    <source>
        <dbReference type="EMBL" id="QDU35468.1"/>
    </source>
</evidence>
<proteinExistence type="predicted"/>
<dbReference type="KEGG" id="pcor:KS4_35510"/>
<accession>A0A517YZ17</accession>
<organism evidence="1 2">
    <name type="scientific">Poriferisphaera corsica</name>
    <dbReference type="NCBI Taxonomy" id="2528020"/>
    <lineage>
        <taxon>Bacteria</taxon>
        <taxon>Pseudomonadati</taxon>
        <taxon>Planctomycetota</taxon>
        <taxon>Phycisphaerae</taxon>
        <taxon>Phycisphaerales</taxon>
        <taxon>Phycisphaeraceae</taxon>
        <taxon>Poriferisphaera</taxon>
    </lineage>
</organism>